<dbReference type="Proteomes" id="UP000064893">
    <property type="component" value="Chromosome"/>
</dbReference>
<dbReference type="EMBL" id="CP013118">
    <property type="protein sequence ID" value="ALO14905.1"/>
    <property type="molecule type" value="Genomic_DNA"/>
</dbReference>
<evidence type="ECO:0000256" key="2">
    <source>
        <dbReference type="ARBA" id="ARBA00006228"/>
    </source>
</evidence>
<evidence type="ECO:0000256" key="4">
    <source>
        <dbReference type="ARBA" id="ARBA00022692"/>
    </source>
</evidence>
<dbReference type="PANTHER" id="PTHR34584">
    <property type="entry name" value="NA(+)/H(+) ANTIPORTER SUBUNIT E1"/>
    <property type="match status" value="1"/>
</dbReference>
<dbReference type="Pfam" id="PF01899">
    <property type="entry name" value="MNHE"/>
    <property type="match status" value="1"/>
</dbReference>
<dbReference type="AlphaFoldDB" id="A0A0S2HXS2"/>
<dbReference type="GO" id="GO:0008324">
    <property type="term" value="F:monoatomic cation transmembrane transporter activity"/>
    <property type="evidence" value="ECO:0007669"/>
    <property type="project" value="InterPro"/>
</dbReference>
<dbReference type="STRING" id="1307839.L21SP5_01251"/>
<proteinExistence type="inferred from homology"/>
<dbReference type="OrthoDB" id="9800498at2"/>
<dbReference type="InterPro" id="IPR002758">
    <property type="entry name" value="Cation_antiport_E"/>
</dbReference>
<gene>
    <name evidence="8" type="primary">mnhE1_1</name>
    <name evidence="8" type="ORF">L21SP5_01251</name>
</gene>
<comment type="similarity">
    <text evidence="2">Belongs to the CPA3 antiporters (TC 2.A.63) subunit E family.</text>
</comment>
<dbReference type="PATRIC" id="fig|1307839.3.peg.1341"/>
<keyword evidence="6 7" id="KW-0472">Membrane</keyword>
<keyword evidence="3" id="KW-1003">Cell membrane</keyword>
<dbReference type="PANTHER" id="PTHR34584:SF1">
    <property type="entry name" value="NA(+)_H(+) ANTIPORTER SUBUNIT E1"/>
    <property type="match status" value="1"/>
</dbReference>
<accession>A0A0S2HXS2</accession>
<feature type="transmembrane region" description="Helical" evidence="7">
    <location>
        <begin position="30"/>
        <end position="45"/>
    </location>
</feature>
<protein>
    <submittedName>
        <fullName evidence="8">Mrp complex subunit E1</fullName>
    </submittedName>
</protein>
<sequence>MRYLVMFILALLFWLLITFSLDVYNILVGALAALLTVLFFGRFYVRNIRKFVQPQRYFHLVVYLFIFIWECIKANFDVAYRVLHPKMPIKPGIVKVKLNVKTGIARTILANSITMTPGTISVDIVGDYLYVHWIYVQTENPEEYSRIVAGRFEKYIKKIFE</sequence>
<name>A0A0S2HXS2_9BACT</name>
<keyword evidence="5 7" id="KW-1133">Transmembrane helix</keyword>
<dbReference type="GO" id="GO:0005886">
    <property type="term" value="C:plasma membrane"/>
    <property type="evidence" value="ECO:0007669"/>
    <property type="project" value="UniProtKB-SubCell"/>
</dbReference>
<reference evidence="8 9" key="1">
    <citation type="submission" date="2015-11" db="EMBL/GenBank/DDBJ databases">
        <title>Description and complete genome sequence of a novel strain predominating in hypersaline microbial mats and representing a new family of the Bacteriodetes phylum.</title>
        <authorList>
            <person name="Spring S."/>
            <person name="Bunk B."/>
            <person name="Sproer C."/>
            <person name="Klenk H.-P."/>
        </authorList>
    </citation>
    <scope>NUCLEOTIDE SEQUENCE [LARGE SCALE GENOMIC DNA]</scope>
    <source>
        <strain evidence="8 9">L21-Spi-D4</strain>
    </source>
</reference>
<comment type="subcellular location">
    <subcellularLocation>
        <location evidence="1">Cell membrane</location>
        <topology evidence="1">Multi-pass membrane protein</topology>
    </subcellularLocation>
</comment>
<evidence type="ECO:0000313" key="8">
    <source>
        <dbReference type="EMBL" id="ALO14905.1"/>
    </source>
</evidence>
<evidence type="ECO:0000256" key="1">
    <source>
        <dbReference type="ARBA" id="ARBA00004651"/>
    </source>
</evidence>
<evidence type="ECO:0000256" key="7">
    <source>
        <dbReference type="SAM" id="Phobius"/>
    </source>
</evidence>
<feature type="transmembrane region" description="Helical" evidence="7">
    <location>
        <begin position="57"/>
        <end position="76"/>
    </location>
</feature>
<organism evidence="8 9">
    <name type="scientific">Salinivirga cyanobacteriivorans</name>
    <dbReference type="NCBI Taxonomy" id="1307839"/>
    <lineage>
        <taxon>Bacteria</taxon>
        <taxon>Pseudomonadati</taxon>
        <taxon>Bacteroidota</taxon>
        <taxon>Bacteroidia</taxon>
        <taxon>Bacteroidales</taxon>
        <taxon>Salinivirgaceae</taxon>
        <taxon>Salinivirga</taxon>
    </lineage>
</organism>
<keyword evidence="4 7" id="KW-0812">Transmembrane</keyword>
<evidence type="ECO:0000256" key="6">
    <source>
        <dbReference type="ARBA" id="ARBA00023136"/>
    </source>
</evidence>
<dbReference type="RefSeq" id="WP_057952416.1">
    <property type="nucleotide sequence ID" value="NZ_CP013118.1"/>
</dbReference>
<keyword evidence="9" id="KW-1185">Reference proteome</keyword>
<dbReference type="PIRSF" id="PIRSF019239">
    <property type="entry name" value="MrpE"/>
    <property type="match status" value="1"/>
</dbReference>
<evidence type="ECO:0000313" key="9">
    <source>
        <dbReference type="Proteomes" id="UP000064893"/>
    </source>
</evidence>
<dbReference type="KEGG" id="blq:L21SP5_01251"/>
<evidence type="ECO:0000256" key="3">
    <source>
        <dbReference type="ARBA" id="ARBA00022475"/>
    </source>
</evidence>
<evidence type="ECO:0000256" key="5">
    <source>
        <dbReference type="ARBA" id="ARBA00022989"/>
    </source>
</evidence>